<reference evidence="2" key="1">
    <citation type="journal article" date="2018" name="Genome Biol. Evol.">
        <title>Genomics and development of Lentinus tigrinus, a white-rot wood-decaying mushroom with dimorphic fruiting bodies.</title>
        <authorList>
            <person name="Wu B."/>
            <person name="Xu Z."/>
            <person name="Knudson A."/>
            <person name="Carlson A."/>
            <person name="Chen N."/>
            <person name="Kovaka S."/>
            <person name="LaButti K."/>
            <person name="Lipzen A."/>
            <person name="Pennachio C."/>
            <person name="Riley R."/>
            <person name="Schakwitz W."/>
            <person name="Umezawa K."/>
            <person name="Ohm R.A."/>
            <person name="Grigoriev I.V."/>
            <person name="Nagy L.G."/>
            <person name="Gibbons J."/>
            <person name="Hibbett D."/>
        </authorList>
    </citation>
    <scope>NUCLEOTIDE SEQUENCE [LARGE SCALE GENOMIC DNA]</scope>
    <source>
        <strain evidence="2">ALCF2SS1-6</strain>
    </source>
</reference>
<sequence>MEYVPVARRACPPGPSTREPGRAAASLRLAARGSRLAKPPHPDPTNKLAAHIRPSLSRFQQRPRTATAAEEEGRRSFSSGAFLHSLHSLPSMARAHTYVISKYSPLERDGRSIVNERRASGRLASPGSDARNLRSESEALRSDVLPVCVCSYRLLEYSSDTWWIW</sequence>
<feature type="region of interest" description="Disordered" evidence="1">
    <location>
        <begin position="54"/>
        <end position="74"/>
    </location>
</feature>
<keyword evidence="3" id="KW-1185">Reference proteome</keyword>
<dbReference type="Proteomes" id="UP000313359">
    <property type="component" value="Unassembled WGS sequence"/>
</dbReference>
<dbReference type="AlphaFoldDB" id="A0A5C2SHY7"/>
<feature type="region of interest" description="Disordered" evidence="1">
    <location>
        <begin position="1"/>
        <end position="23"/>
    </location>
</feature>
<evidence type="ECO:0000313" key="3">
    <source>
        <dbReference type="Proteomes" id="UP000313359"/>
    </source>
</evidence>
<dbReference type="EMBL" id="ML122258">
    <property type="protein sequence ID" value="RPD62739.1"/>
    <property type="molecule type" value="Genomic_DNA"/>
</dbReference>
<evidence type="ECO:0000313" key="2">
    <source>
        <dbReference type="EMBL" id="RPD62739.1"/>
    </source>
</evidence>
<evidence type="ECO:0000256" key="1">
    <source>
        <dbReference type="SAM" id="MobiDB-lite"/>
    </source>
</evidence>
<organism evidence="2 3">
    <name type="scientific">Lentinus tigrinus ALCF2SS1-6</name>
    <dbReference type="NCBI Taxonomy" id="1328759"/>
    <lineage>
        <taxon>Eukaryota</taxon>
        <taxon>Fungi</taxon>
        <taxon>Dikarya</taxon>
        <taxon>Basidiomycota</taxon>
        <taxon>Agaricomycotina</taxon>
        <taxon>Agaricomycetes</taxon>
        <taxon>Polyporales</taxon>
        <taxon>Polyporaceae</taxon>
        <taxon>Lentinus</taxon>
    </lineage>
</organism>
<protein>
    <submittedName>
        <fullName evidence="2">Uncharacterized protein</fullName>
    </submittedName>
</protein>
<gene>
    <name evidence="2" type="ORF">L227DRAFT_435444</name>
</gene>
<name>A0A5C2SHY7_9APHY</name>
<proteinExistence type="predicted"/>
<accession>A0A5C2SHY7</accession>